<dbReference type="Proteomes" id="UP001595713">
    <property type="component" value="Unassembled WGS sequence"/>
</dbReference>
<name>A0ABV7SSJ7_9SPHN</name>
<feature type="signal peptide" evidence="13">
    <location>
        <begin position="1"/>
        <end position="24"/>
    </location>
</feature>
<dbReference type="InterPro" id="IPR036942">
    <property type="entry name" value="Beta-barrel_TonB_sf"/>
</dbReference>
<comment type="similarity">
    <text evidence="11 12">Belongs to the TonB-dependent receptor family.</text>
</comment>
<gene>
    <name evidence="15" type="ORF">ACFONA_07175</name>
</gene>
<dbReference type="InterPro" id="IPR039426">
    <property type="entry name" value="TonB-dep_rcpt-like"/>
</dbReference>
<keyword evidence="6" id="KW-0408">Iron</keyword>
<organism evidence="15 16">
    <name type="scientific">Sphingomonas hylomeconis</name>
    <dbReference type="NCBI Taxonomy" id="1395958"/>
    <lineage>
        <taxon>Bacteria</taxon>
        <taxon>Pseudomonadati</taxon>
        <taxon>Pseudomonadota</taxon>
        <taxon>Alphaproteobacteria</taxon>
        <taxon>Sphingomonadales</taxon>
        <taxon>Sphingomonadaceae</taxon>
        <taxon>Sphingomonas</taxon>
    </lineage>
</organism>
<dbReference type="RefSeq" id="WP_261293171.1">
    <property type="nucleotide sequence ID" value="NZ_JANQBK010000003.1"/>
</dbReference>
<evidence type="ECO:0000256" key="10">
    <source>
        <dbReference type="ARBA" id="ARBA00023237"/>
    </source>
</evidence>
<accession>A0ABV7SSJ7</accession>
<evidence type="ECO:0000256" key="2">
    <source>
        <dbReference type="ARBA" id="ARBA00022448"/>
    </source>
</evidence>
<keyword evidence="8 12" id="KW-0798">TonB box</keyword>
<reference evidence="16" key="1">
    <citation type="journal article" date="2019" name="Int. J. Syst. Evol. Microbiol.">
        <title>The Global Catalogue of Microorganisms (GCM) 10K type strain sequencing project: providing services to taxonomists for standard genome sequencing and annotation.</title>
        <authorList>
            <consortium name="The Broad Institute Genomics Platform"/>
            <consortium name="The Broad Institute Genome Sequencing Center for Infectious Disease"/>
            <person name="Wu L."/>
            <person name="Ma J."/>
        </authorList>
    </citation>
    <scope>NUCLEOTIDE SEQUENCE [LARGE SCALE GENOMIC DNA]</scope>
    <source>
        <strain evidence="16">KCTC 42739</strain>
    </source>
</reference>
<protein>
    <submittedName>
        <fullName evidence="15">TonB-dependent receptor domain-containing protein</fullName>
    </submittedName>
</protein>
<keyword evidence="15" id="KW-0675">Receptor</keyword>
<evidence type="ECO:0000256" key="9">
    <source>
        <dbReference type="ARBA" id="ARBA00023136"/>
    </source>
</evidence>
<dbReference type="Pfam" id="PF00593">
    <property type="entry name" value="TonB_dep_Rec_b-barrel"/>
    <property type="match status" value="1"/>
</dbReference>
<dbReference type="SMART" id="SM00965">
    <property type="entry name" value="STN"/>
    <property type="match status" value="1"/>
</dbReference>
<keyword evidence="10 11" id="KW-0998">Cell outer membrane</keyword>
<keyword evidence="5 11" id="KW-0812">Transmembrane</keyword>
<keyword evidence="7" id="KW-0406">Ion transport</keyword>
<dbReference type="PANTHER" id="PTHR32552">
    <property type="entry name" value="FERRICHROME IRON RECEPTOR-RELATED"/>
    <property type="match status" value="1"/>
</dbReference>
<evidence type="ECO:0000256" key="7">
    <source>
        <dbReference type="ARBA" id="ARBA00023065"/>
    </source>
</evidence>
<keyword evidence="4" id="KW-0410">Iron transport</keyword>
<evidence type="ECO:0000313" key="16">
    <source>
        <dbReference type="Proteomes" id="UP001595713"/>
    </source>
</evidence>
<dbReference type="InterPro" id="IPR011662">
    <property type="entry name" value="Secretin/TonB_short_N"/>
</dbReference>
<evidence type="ECO:0000259" key="14">
    <source>
        <dbReference type="SMART" id="SM00965"/>
    </source>
</evidence>
<sequence>MMRFTTQGLLAACCIVALATPAAAQTQSYRIPAGTLKSALDGYVRISGKQVMYKVDEIRGVHSPGVSGTMTPDAALRAILSDTGFTIYADPSGALAIVRAPGAGASTAEASPDSNDIIVTASKRGESLRTIASSVTAVSEEQLTANGAQNFKDYIAGLPGVQFQQSTPGISNVTIRGIGTATIYPDQGQSTTGIYINDVPLSDPGFALSVPDLDVFDMQRIEVLRGPQGTLFGAATLGGAVNYISNPVSLSDVQARGQTSLYGIGGGSKLGYSVKAALNIPIVQDTLGVRMTAIRHADPGYLDNVGSGDRDTNTRKVDGLRLNVLWKISDAFRLSYFGFYDHARLGDGFGAFAGIGDLKRDTIINEKTTFTTKVNNVKLDGNLGFATLGLSAADTRKAQYSIADYTPYYGGPPTVVPNYPRSHSRIAEARLVSPGRQKVDWLVGVYYGRTSEHYPNSTIQDGVVIYDYSVDYRQTEKSVFGEATYHLTDTLRITGGGRYYDLEITTLTQQGAPGAPKDSVGGRQQAHGFSPKASIAYAPSKSLMVYALLSKGFRAGGVNLTPALNGFSTPANYGSDSVLNYELGIRGALLDGRLVIDSTAYYVDWSDIQIGLLRPDGYAYVANAGSARSTGIENAVSWQPSKRFSLSANLTYLSAQLTKTLALGNGTVLEKGRNLPGAYHWSGSQTATYRFDLASEPYVTLQHQHVSRATDDFDSEQVVGGYSNFSVRSGVQLGKFAVQAFVTNLTDKRGRTASASFGENQLVYYIQPRTIGLSIDWKM</sequence>
<keyword evidence="2 11" id="KW-0813">Transport</keyword>
<comment type="caution">
    <text evidence="15">The sequence shown here is derived from an EMBL/GenBank/DDBJ whole genome shotgun (WGS) entry which is preliminary data.</text>
</comment>
<dbReference type="PANTHER" id="PTHR32552:SF81">
    <property type="entry name" value="TONB-DEPENDENT OUTER MEMBRANE RECEPTOR"/>
    <property type="match status" value="1"/>
</dbReference>
<dbReference type="EMBL" id="JBHRXP010000002">
    <property type="protein sequence ID" value="MFC3579948.1"/>
    <property type="molecule type" value="Genomic_DNA"/>
</dbReference>
<evidence type="ECO:0000256" key="4">
    <source>
        <dbReference type="ARBA" id="ARBA00022496"/>
    </source>
</evidence>
<keyword evidence="13" id="KW-0732">Signal</keyword>
<feature type="domain" description="Secretin/TonB short N-terminal" evidence="14">
    <location>
        <begin position="49"/>
        <end position="100"/>
    </location>
</feature>
<dbReference type="InterPro" id="IPR000531">
    <property type="entry name" value="Beta-barrel_TonB"/>
</dbReference>
<evidence type="ECO:0000313" key="15">
    <source>
        <dbReference type="EMBL" id="MFC3579948.1"/>
    </source>
</evidence>
<evidence type="ECO:0000256" key="12">
    <source>
        <dbReference type="RuleBase" id="RU003357"/>
    </source>
</evidence>
<evidence type="ECO:0000256" key="5">
    <source>
        <dbReference type="ARBA" id="ARBA00022692"/>
    </source>
</evidence>
<dbReference type="Gene3D" id="3.55.50.30">
    <property type="match status" value="1"/>
</dbReference>
<evidence type="ECO:0000256" key="13">
    <source>
        <dbReference type="SAM" id="SignalP"/>
    </source>
</evidence>
<dbReference type="Pfam" id="PF07715">
    <property type="entry name" value="Plug"/>
    <property type="match status" value="1"/>
</dbReference>
<dbReference type="SUPFAM" id="SSF56935">
    <property type="entry name" value="Porins"/>
    <property type="match status" value="1"/>
</dbReference>
<dbReference type="InterPro" id="IPR012910">
    <property type="entry name" value="Plug_dom"/>
</dbReference>
<dbReference type="PROSITE" id="PS52016">
    <property type="entry name" value="TONB_DEPENDENT_REC_3"/>
    <property type="match status" value="1"/>
</dbReference>
<evidence type="ECO:0000256" key="1">
    <source>
        <dbReference type="ARBA" id="ARBA00004571"/>
    </source>
</evidence>
<evidence type="ECO:0000256" key="3">
    <source>
        <dbReference type="ARBA" id="ARBA00022452"/>
    </source>
</evidence>
<keyword evidence="3 11" id="KW-1134">Transmembrane beta strand</keyword>
<evidence type="ECO:0000256" key="8">
    <source>
        <dbReference type="ARBA" id="ARBA00023077"/>
    </source>
</evidence>
<keyword evidence="9 11" id="KW-0472">Membrane</keyword>
<proteinExistence type="inferred from homology"/>
<evidence type="ECO:0000256" key="11">
    <source>
        <dbReference type="PROSITE-ProRule" id="PRU01360"/>
    </source>
</evidence>
<evidence type="ECO:0000256" key="6">
    <source>
        <dbReference type="ARBA" id="ARBA00023004"/>
    </source>
</evidence>
<feature type="chain" id="PRO_5046909774" evidence="13">
    <location>
        <begin position="25"/>
        <end position="779"/>
    </location>
</feature>
<comment type="subcellular location">
    <subcellularLocation>
        <location evidence="1 11">Cell outer membrane</location>
        <topology evidence="1 11">Multi-pass membrane protein</topology>
    </subcellularLocation>
</comment>
<dbReference type="Gene3D" id="2.40.170.20">
    <property type="entry name" value="TonB-dependent receptor, beta-barrel domain"/>
    <property type="match status" value="1"/>
</dbReference>
<keyword evidence="16" id="KW-1185">Reference proteome</keyword>